<proteinExistence type="predicted"/>
<dbReference type="InterPro" id="IPR012902">
    <property type="entry name" value="N_methyl_site"/>
</dbReference>
<gene>
    <name evidence="2" type="ORF">MBAV_000811</name>
</gene>
<organism evidence="2 3">
    <name type="scientific">Candidatus Magnetobacterium bavaricum</name>
    <dbReference type="NCBI Taxonomy" id="29290"/>
    <lineage>
        <taxon>Bacteria</taxon>
        <taxon>Pseudomonadati</taxon>
        <taxon>Nitrospirota</taxon>
        <taxon>Thermodesulfovibrionia</taxon>
        <taxon>Thermodesulfovibrionales</taxon>
        <taxon>Candidatus Magnetobacteriaceae</taxon>
        <taxon>Candidatus Magnetobacterium</taxon>
    </lineage>
</organism>
<dbReference type="Pfam" id="PF07963">
    <property type="entry name" value="N_methyl"/>
    <property type="match status" value="1"/>
</dbReference>
<protein>
    <submittedName>
        <fullName evidence="2">Secreted protein containing Prepilin-type cleavage/methylation</fullName>
    </submittedName>
</protein>
<keyword evidence="1" id="KW-0472">Membrane</keyword>
<dbReference type="EMBL" id="LACI01000371">
    <property type="protein sequence ID" value="KJU86987.1"/>
    <property type="molecule type" value="Genomic_DNA"/>
</dbReference>
<evidence type="ECO:0000313" key="2">
    <source>
        <dbReference type="EMBL" id="KJU86987.1"/>
    </source>
</evidence>
<keyword evidence="1" id="KW-1133">Transmembrane helix</keyword>
<dbReference type="Proteomes" id="UP000033423">
    <property type="component" value="Unassembled WGS sequence"/>
</dbReference>
<evidence type="ECO:0000313" key="3">
    <source>
        <dbReference type="Proteomes" id="UP000033423"/>
    </source>
</evidence>
<dbReference type="InterPro" id="IPR045584">
    <property type="entry name" value="Pilin-like"/>
</dbReference>
<name>A0A0F3GYS0_9BACT</name>
<comment type="caution">
    <text evidence="2">The sequence shown here is derived from an EMBL/GenBank/DDBJ whole genome shotgun (WGS) entry which is preliminary data.</text>
</comment>
<keyword evidence="1" id="KW-0812">Transmembrane</keyword>
<dbReference type="Gene3D" id="3.30.700.10">
    <property type="entry name" value="Glycoprotein, Type 4 Pilin"/>
    <property type="match status" value="1"/>
</dbReference>
<dbReference type="SUPFAM" id="SSF54523">
    <property type="entry name" value="Pili subunits"/>
    <property type="match status" value="1"/>
</dbReference>
<feature type="transmembrane region" description="Helical" evidence="1">
    <location>
        <begin position="12"/>
        <end position="33"/>
    </location>
</feature>
<reference evidence="2 3" key="1">
    <citation type="submission" date="2015-02" db="EMBL/GenBank/DDBJ databases">
        <title>Single-cell genomics of uncultivated deep-branching MTB reveals a conserved set of magnetosome genes.</title>
        <authorList>
            <person name="Kolinko S."/>
            <person name="Richter M."/>
            <person name="Glockner F.O."/>
            <person name="Brachmann A."/>
            <person name="Schuler D."/>
        </authorList>
    </citation>
    <scope>NUCLEOTIDE SEQUENCE [LARGE SCALE GENOMIC DNA]</scope>
    <source>
        <strain evidence="2">TM-1</strain>
    </source>
</reference>
<dbReference type="NCBIfam" id="TIGR02532">
    <property type="entry name" value="IV_pilin_GFxxxE"/>
    <property type="match status" value="1"/>
</dbReference>
<evidence type="ECO:0000256" key="1">
    <source>
        <dbReference type="SAM" id="Phobius"/>
    </source>
</evidence>
<sequence length="204" mass="22357">MKIVKDNKGFTMIEMIVVLTIVAILVGLVVSQFTGAATKTHIEAGIKKMYGDLMEAKTKAYSERKACGLYWTTPSGIASYEFRVDTDNDDSITNSGGYSTVRTTTIENITIVNKEGFNSIPFAIRGSLDTAGYGNIDATFYSECKACDHVTSGCDPDDPSNTLCQPQDTTSDCSNIDYPEYSCIVVTLTRIKMGKWCNNVCQLR</sequence>
<accession>A0A0F3GYS0</accession>
<keyword evidence="3" id="KW-1185">Reference proteome</keyword>
<dbReference type="AlphaFoldDB" id="A0A0F3GYS0"/>